<evidence type="ECO:0000259" key="8">
    <source>
        <dbReference type="PROSITE" id="PS51123"/>
    </source>
</evidence>
<comment type="caution">
    <text evidence="9">The sequence shown here is derived from an EMBL/GenBank/DDBJ whole genome shotgun (WGS) entry which is preliminary data.</text>
</comment>
<dbReference type="EMBL" id="SSMQ01000004">
    <property type="protein sequence ID" value="TKD12109.1"/>
    <property type="molecule type" value="Genomic_DNA"/>
</dbReference>
<keyword evidence="4" id="KW-0998">Cell outer membrane</keyword>
<comment type="subcellular location">
    <subcellularLocation>
        <location evidence="1">Cell outer membrane</location>
    </subcellularLocation>
</comment>
<evidence type="ECO:0000256" key="1">
    <source>
        <dbReference type="ARBA" id="ARBA00004442"/>
    </source>
</evidence>
<gene>
    <name evidence="9" type="ORF">E8A74_05730</name>
</gene>
<evidence type="ECO:0000256" key="4">
    <source>
        <dbReference type="ARBA" id="ARBA00023237"/>
    </source>
</evidence>
<feature type="compositionally biased region" description="Acidic residues" evidence="6">
    <location>
        <begin position="406"/>
        <end position="417"/>
    </location>
</feature>
<proteinExistence type="predicted"/>
<keyword evidence="10" id="KW-1185">Reference proteome</keyword>
<dbReference type="GO" id="GO:0007155">
    <property type="term" value="P:cell adhesion"/>
    <property type="evidence" value="ECO:0007669"/>
    <property type="project" value="InterPro"/>
</dbReference>
<dbReference type="InterPro" id="IPR006665">
    <property type="entry name" value="OmpA-like"/>
</dbReference>
<evidence type="ECO:0000256" key="7">
    <source>
        <dbReference type="SAM" id="SignalP"/>
    </source>
</evidence>
<dbReference type="InterPro" id="IPR036737">
    <property type="entry name" value="OmpA-like_sf"/>
</dbReference>
<dbReference type="GO" id="GO:0009279">
    <property type="term" value="C:cell outer membrane"/>
    <property type="evidence" value="ECO:0007669"/>
    <property type="project" value="UniProtKB-SubCell"/>
</dbReference>
<dbReference type="Gene3D" id="3.30.1330.60">
    <property type="entry name" value="OmpA-like domain"/>
    <property type="match status" value="1"/>
</dbReference>
<dbReference type="Pfam" id="PF00691">
    <property type="entry name" value="OmpA"/>
    <property type="match status" value="1"/>
</dbReference>
<accession>A0A4U1JHM2</accession>
<dbReference type="OrthoDB" id="9805566at2"/>
<evidence type="ECO:0000256" key="2">
    <source>
        <dbReference type="ARBA" id="ARBA00022729"/>
    </source>
</evidence>
<dbReference type="InterPro" id="IPR003367">
    <property type="entry name" value="Thrombospondin_3-like_rpt"/>
</dbReference>
<dbReference type="PRINTS" id="PR01023">
    <property type="entry name" value="NAFLGMOTY"/>
</dbReference>
<dbReference type="PROSITE" id="PS51123">
    <property type="entry name" value="OMPA_2"/>
    <property type="match status" value="1"/>
</dbReference>
<reference evidence="9 10" key="1">
    <citation type="submission" date="2019-04" db="EMBL/GenBank/DDBJ databases">
        <authorList>
            <person name="Li Y."/>
            <person name="Wang J."/>
        </authorList>
    </citation>
    <scope>NUCLEOTIDE SEQUENCE [LARGE SCALE GENOMIC DNA]</scope>
    <source>
        <strain evidence="9 10">DSM 14668</strain>
    </source>
</reference>
<dbReference type="CDD" id="cd07185">
    <property type="entry name" value="OmpA_C-like"/>
    <property type="match status" value="1"/>
</dbReference>
<evidence type="ECO:0000313" key="9">
    <source>
        <dbReference type="EMBL" id="TKD12109.1"/>
    </source>
</evidence>
<feature type="compositionally biased region" description="Basic and acidic residues" evidence="6">
    <location>
        <begin position="418"/>
        <end position="437"/>
    </location>
</feature>
<dbReference type="PANTHER" id="PTHR30329">
    <property type="entry name" value="STATOR ELEMENT OF FLAGELLAR MOTOR COMPLEX"/>
    <property type="match status" value="1"/>
</dbReference>
<evidence type="ECO:0000256" key="5">
    <source>
        <dbReference type="PROSITE-ProRule" id="PRU00473"/>
    </source>
</evidence>
<protein>
    <submittedName>
        <fullName evidence="9">OmpA family protein</fullName>
    </submittedName>
</protein>
<feature type="domain" description="OmpA-like" evidence="8">
    <location>
        <begin position="446"/>
        <end position="565"/>
    </location>
</feature>
<dbReference type="PROSITE" id="PS01068">
    <property type="entry name" value="OMPA_1"/>
    <property type="match status" value="1"/>
</dbReference>
<feature type="region of interest" description="Disordered" evidence="6">
    <location>
        <begin position="340"/>
        <end position="439"/>
    </location>
</feature>
<name>A0A4U1JHM2_9BACT</name>
<dbReference type="Proteomes" id="UP000309215">
    <property type="component" value="Unassembled WGS sequence"/>
</dbReference>
<keyword evidence="3 5" id="KW-0472">Membrane</keyword>
<dbReference type="RefSeq" id="WP_136927904.1">
    <property type="nucleotide sequence ID" value="NZ_SSMQ01000004.1"/>
</dbReference>
<sequence>MVRRPMGPAWAKRAQKTLLPGATLLATLLVPLAANAQDKTFYLDRLQIGGAPGDGLAVWRPDIGQTRLYGQFGLGFSLNPLRVDNHVDNLEKAGTLKGPPVANQLTAYITAGAEILERGAVQVTLPLALYQSGNPTGNAAAGLNQNVNMQVFAPMDMRLDGRFIVFRTEDKSFKLGLRAAVFLPTGDEFSFGGDKETWGSVGLATEYDAKKFFLTLNAGFSIRPTAKLHELTVGRELTYGVGGYVPLMQDRLRIGAEIFGSVGMLPETLGELDSAPLEWSLSGRMALDARKLSWAGLSVGSRLTGGYAPDLRIVAVVGGAFQLKDTEVGAGAARYQFRDDVDTDKDGFPDLVDMCPVDKEDKAPPNPDDGCPTMSDLDKDGIPDNVDKCPANPEDKDGIDDRDGCPEDDADQDTVPDAEDKCPKEPGMRGDDPEKEGCPQFVRRISGSSEIQITKQVEFEFDSNVILPKSYPILDEVVRLLKANPEIKLVSVEGHTDDIGKPEYNDKLSANRAAAVRMYLIDKGGIAASRLESKGFGARKPVGSNATPEGQARNRRVEFHIVTQAIEGR</sequence>
<dbReference type="PRINTS" id="PR01021">
    <property type="entry name" value="OMPADOMAIN"/>
</dbReference>
<dbReference type="PANTHER" id="PTHR30329:SF21">
    <property type="entry name" value="LIPOPROTEIN YIAD-RELATED"/>
    <property type="match status" value="1"/>
</dbReference>
<dbReference type="InterPro" id="IPR028974">
    <property type="entry name" value="TSP_type-3_rpt"/>
</dbReference>
<dbReference type="InterPro" id="IPR006664">
    <property type="entry name" value="OMP_bac"/>
</dbReference>
<evidence type="ECO:0000313" key="10">
    <source>
        <dbReference type="Proteomes" id="UP000309215"/>
    </source>
</evidence>
<dbReference type="SUPFAM" id="SSF103647">
    <property type="entry name" value="TSP type-3 repeat"/>
    <property type="match status" value="1"/>
</dbReference>
<feature type="chain" id="PRO_5020590125" evidence="7">
    <location>
        <begin position="37"/>
        <end position="569"/>
    </location>
</feature>
<dbReference type="Pfam" id="PF02412">
    <property type="entry name" value="TSP_3"/>
    <property type="match status" value="1"/>
</dbReference>
<evidence type="ECO:0000256" key="3">
    <source>
        <dbReference type="ARBA" id="ARBA00023136"/>
    </source>
</evidence>
<dbReference type="InterPro" id="IPR050330">
    <property type="entry name" value="Bact_OuterMem_StrucFunc"/>
</dbReference>
<evidence type="ECO:0000256" key="6">
    <source>
        <dbReference type="SAM" id="MobiDB-lite"/>
    </source>
</evidence>
<dbReference type="Gene3D" id="4.10.1080.10">
    <property type="entry name" value="TSP type-3 repeat"/>
    <property type="match status" value="1"/>
</dbReference>
<feature type="compositionally biased region" description="Basic and acidic residues" evidence="6">
    <location>
        <begin position="376"/>
        <end position="405"/>
    </location>
</feature>
<dbReference type="AlphaFoldDB" id="A0A4U1JHM2"/>
<dbReference type="SUPFAM" id="SSF103088">
    <property type="entry name" value="OmpA-like"/>
    <property type="match status" value="1"/>
</dbReference>
<dbReference type="GO" id="GO:0005509">
    <property type="term" value="F:calcium ion binding"/>
    <property type="evidence" value="ECO:0007669"/>
    <property type="project" value="InterPro"/>
</dbReference>
<feature type="signal peptide" evidence="7">
    <location>
        <begin position="1"/>
        <end position="36"/>
    </location>
</feature>
<keyword evidence="2 7" id="KW-0732">Signal</keyword>
<dbReference type="InterPro" id="IPR006690">
    <property type="entry name" value="OMPA-like_CS"/>
</dbReference>
<organism evidence="9 10">
    <name type="scientific">Polyangium fumosum</name>
    <dbReference type="NCBI Taxonomy" id="889272"/>
    <lineage>
        <taxon>Bacteria</taxon>
        <taxon>Pseudomonadati</taxon>
        <taxon>Myxococcota</taxon>
        <taxon>Polyangia</taxon>
        <taxon>Polyangiales</taxon>
        <taxon>Polyangiaceae</taxon>
        <taxon>Polyangium</taxon>
    </lineage>
</organism>